<evidence type="ECO:0000256" key="4">
    <source>
        <dbReference type="ARBA" id="ARBA00022741"/>
    </source>
</evidence>
<evidence type="ECO:0000256" key="7">
    <source>
        <dbReference type="ARBA" id="ARBA00056747"/>
    </source>
</evidence>
<evidence type="ECO:0000256" key="5">
    <source>
        <dbReference type="ARBA" id="ARBA00022840"/>
    </source>
</evidence>
<evidence type="ECO:0000256" key="2">
    <source>
        <dbReference type="ARBA" id="ARBA00011233"/>
    </source>
</evidence>
<dbReference type="SUPFAM" id="SSF89028">
    <property type="entry name" value="Cobalamin adenosyltransferase-like"/>
    <property type="match status" value="1"/>
</dbReference>
<accession>A0A6B2LK24</accession>
<evidence type="ECO:0000256" key="3">
    <source>
        <dbReference type="ARBA" id="ARBA00022679"/>
    </source>
</evidence>
<reference evidence="12" key="1">
    <citation type="journal article" date="2020" name="J. Eukaryot. Microbiol.">
        <title>De novo Sequencing, Assembly and Annotation of the Transcriptome for the Free-Living Testate Amoeba Arcella intermedia.</title>
        <authorList>
            <person name="Ribeiro G.M."/>
            <person name="Porfirio-Sousa A.L."/>
            <person name="Maurer-Alcala X.X."/>
            <person name="Katz L.A."/>
            <person name="Lahr D.J.G."/>
        </authorList>
    </citation>
    <scope>NUCLEOTIDE SEQUENCE</scope>
</reference>
<evidence type="ECO:0000259" key="11">
    <source>
        <dbReference type="Pfam" id="PF01923"/>
    </source>
</evidence>
<comment type="function">
    <text evidence="7">Converts cob(I)alamin to adenosylcobalamin (adenosylcob(III)alamin), a coenzyme for methylmalonyl-CoA mutase, therefore participates in the final step of the vitamin B12 conversion. Generates adenosylcobalamin (AdoCbl) and directly delivers the cofactor to MUT in a transfer that is stimulated by ATP-binding to MMAB and gated by MMAA.</text>
</comment>
<dbReference type="PANTHER" id="PTHR12213:SF0">
    <property type="entry name" value="CORRINOID ADENOSYLTRANSFERASE MMAB"/>
    <property type="match status" value="1"/>
</dbReference>
<feature type="domain" description="Cobalamin adenosyltransferase-like" evidence="11">
    <location>
        <begin position="1"/>
        <end position="146"/>
    </location>
</feature>
<protein>
    <recommendedName>
        <fullName evidence="8">Corrinoid adenosyltransferase MMAB</fullName>
    </recommendedName>
    <alternativeName>
        <fullName evidence="9">ATP:co(I)rrinoid adenosyltransferase MMAB</fullName>
    </alternativeName>
</protein>
<organism evidence="12">
    <name type="scientific">Arcella intermedia</name>
    <dbReference type="NCBI Taxonomy" id="1963864"/>
    <lineage>
        <taxon>Eukaryota</taxon>
        <taxon>Amoebozoa</taxon>
        <taxon>Tubulinea</taxon>
        <taxon>Elardia</taxon>
        <taxon>Arcellinida</taxon>
        <taxon>Sphaerothecina</taxon>
        <taxon>Arcellidae</taxon>
        <taxon>Arcella</taxon>
    </lineage>
</organism>
<dbReference type="NCBIfam" id="TIGR00636">
    <property type="entry name" value="PduO_Nterm"/>
    <property type="match status" value="1"/>
</dbReference>
<dbReference type="InterPro" id="IPR029499">
    <property type="entry name" value="PduO-typ"/>
</dbReference>
<evidence type="ECO:0000256" key="8">
    <source>
        <dbReference type="ARBA" id="ARBA00071654"/>
    </source>
</evidence>
<dbReference type="Pfam" id="PF01923">
    <property type="entry name" value="Cob_adeno_trans"/>
    <property type="match status" value="1"/>
</dbReference>
<dbReference type="PANTHER" id="PTHR12213">
    <property type="entry name" value="CORRINOID ADENOSYLTRANSFERASE"/>
    <property type="match status" value="1"/>
</dbReference>
<comment type="subunit">
    <text evidence="2">Homotrimer.</text>
</comment>
<comment type="similarity">
    <text evidence="1 10">Belongs to the Cob(I)alamin adenosyltransferase family.</text>
</comment>
<comment type="catalytic activity">
    <reaction evidence="6">
        <text>cob(I)alamin-[corrinoid adenosyltransferase] + ATP = apo-[corrinoid adenosyltransferase] + adenosylcob(III)alamin + triphosphate</text>
        <dbReference type="Rhea" id="RHEA:56796"/>
        <dbReference type="Rhea" id="RHEA-COMP:14743"/>
        <dbReference type="Rhea" id="RHEA-COMP:14744"/>
        <dbReference type="ChEBI" id="CHEBI:18036"/>
        <dbReference type="ChEBI" id="CHEBI:18408"/>
        <dbReference type="ChEBI" id="CHEBI:30616"/>
        <dbReference type="ChEBI" id="CHEBI:60488"/>
        <dbReference type="ChEBI" id="CHEBI:83228"/>
    </reaction>
    <physiologicalReaction direction="left-to-right" evidence="6">
        <dbReference type="Rhea" id="RHEA:56797"/>
    </physiologicalReaction>
</comment>
<dbReference type="GO" id="GO:0005524">
    <property type="term" value="F:ATP binding"/>
    <property type="evidence" value="ECO:0007669"/>
    <property type="project" value="UniProtKB-UniRule"/>
</dbReference>
<dbReference type="InterPro" id="IPR016030">
    <property type="entry name" value="CblAdoTrfase-like"/>
</dbReference>
<evidence type="ECO:0000256" key="10">
    <source>
        <dbReference type="RuleBase" id="RU366026"/>
    </source>
</evidence>
<evidence type="ECO:0000256" key="1">
    <source>
        <dbReference type="ARBA" id="ARBA00007487"/>
    </source>
</evidence>
<keyword evidence="4 10" id="KW-0547">Nucleotide-binding</keyword>
<evidence type="ECO:0000256" key="9">
    <source>
        <dbReference type="ARBA" id="ARBA00075216"/>
    </source>
</evidence>
<dbReference type="InterPro" id="IPR036451">
    <property type="entry name" value="CblAdoTrfase-like_sf"/>
</dbReference>
<dbReference type="GO" id="GO:0009235">
    <property type="term" value="P:cobalamin metabolic process"/>
    <property type="evidence" value="ECO:0007669"/>
    <property type="project" value="UniProtKB-ARBA"/>
</dbReference>
<evidence type="ECO:0000313" key="12">
    <source>
        <dbReference type="EMBL" id="NDV37161.1"/>
    </source>
</evidence>
<proteinExistence type="inferred from homology"/>
<keyword evidence="3 10" id="KW-0808">Transferase</keyword>
<dbReference type="GO" id="GO:0008817">
    <property type="term" value="F:corrinoid adenosyltransferase activity"/>
    <property type="evidence" value="ECO:0007669"/>
    <property type="project" value="UniProtKB-ARBA"/>
</dbReference>
<dbReference type="FunFam" id="1.20.1200.10:FF:000001">
    <property type="entry name" value="Cob(I)yrinic acid a,c-diamide adenosyltransferase"/>
    <property type="match status" value="1"/>
</dbReference>
<keyword evidence="5 10" id="KW-0067">ATP-binding</keyword>
<sequence>MGTVDELNSHLGVAKEYCLKSGVPEIVDLVPSLEEIQSRLLDLGSHVATPIKSSPPRQVERAQFPADSLPKLEKLIDILDSQLPKLTQFILPGGGYCASYLHVCRTVCRRAERALVKLLQEGQISEDSYKYLNRLSDFFFVCARFVSLKAKEPEVPYKKAKLPQQQ</sequence>
<dbReference type="Gene3D" id="1.20.1200.10">
    <property type="entry name" value="Cobalamin adenosyltransferase-like"/>
    <property type="match status" value="1"/>
</dbReference>
<dbReference type="AlphaFoldDB" id="A0A6B2LK24"/>
<dbReference type="EMBL" id="GIBP01008192">
    <property type="protein sequence ID" value="NDV37161.1"/>
    <property type="molecule type" value="Transcribed_RNA"/>
</dbReference>
<evidence type="ECO:0000256" key="6">
    <source>
        <dbReference type="ARBA" id="ARBA00051988"/>
    </source>
</evidence>
<name>A0A6B2LK24_9EUKA</name>